<evidence type="ECO:0000313" key="2">
    <source>
        <dbReference type="Proteomes" id="UP000187203"/>
    </source>
</evidence>
<accession>A0A1R3L4G2</accession>
<evidence type="ECO:0000313" key="1">
    <source>
        <dbReference type="EMBL" id="OMP14198.1"/>
    </source>
</evidence>
<proteinExistence type="predicted"/>
<dbReference type="EMBL" id="AWUE01001341">
    <property type="protein sequence ID" value="OMP14198.1"/>
    <property type="molecule type" value="Genomic_DNA"/>
</dbReference>
<dbReference type="Proteomes" id="UP000187203">
    <property type="component" value="Unassembled WGS sequence"/>
</dbReference>
<organism evidence="1 2">
    <name type="scientific">Corchorus olitorius</name>
    <dbReference type="NCBI Taxonomy" id="93759"/>
    <lineage>
        <taxon>Eukaryota</taxon>
        <taxon>Viridiplantae</taxon>
        <taxon>Streptophyta</taxon>
        <taxon>Embryophyta</taxon>
        <taxon>Tracheophyta</taxon>
        <taxon>Spermatophyta</taxon>
        <taxon>Magnoliopsida</taxon>
        <taxon>eudicotyledons</taxon>
        <taxon>Gunneridae</taxon>
        <taxon>Pentapetalae</taxon>
        <taxon>rosids</taxon>
        <taxon>malvids</taxon>
        <taxon>Malvales</taxon>
        <taxon>Malvaceae</taxon>
        <taxon>Grewioideae</taxon>
        <taxon>Apeibeae</taxon>
        <taxon>Corchorus</taxon>
    </lineage>
</organism>
<sequence length="36" mass="4010">MVCVWKKNPIRPQFVKADGVIGLSFLFKPCGFSPKA</sequence>
<keyword evidence="2" id="KW-1185">Reference proteome</keyword>
<reference evidence="2" key="1">
    <citation type="submission" date="2013-09" db="EMBL/GenBank/DDBJ databases">
        <title>Corchorus olitorius genome sequencing.</title>
        <authorList>
            <person name="Alam M."/>
            <person name="Haque M.S."/>
            <person name="Islam M.S."/>
            <person name="Emdad E.M."/>
            <person name="Islam M.M."/>
            <person name="Ahmed B."/>
            <person name="Halim A."/>
            <person name="Hossen Q.M.M."/>
            <person name="Hossain M.Z."/>
            <person name="Ahmed R."/>
            <person name="Khan M.M."/>
            <person name="Islam R."/>
            <person name="Rashid M.M."/>
            <person name="Khan S.A."/>
            <person name="Rahman M.S."/>
            <person name="Alam M."/>
            <person name="Yahiya A.S."/>
            <person name="Khan M.S."/>
            <person name="Azam M.S."/>
            <person name="Haque T."/>
            <person name="Lashkar M.Z.H."/>
            <person name="Akhand A.I."/>
            <person name="Morshed G."/>
            <person name="Roy S."/>
            <person name="Uddin K.S."/>
            <person name="Rabeya T."/>
            <person name="Hossain A.S."/>
            <person name="Chowdhury A."/>
            <person name="Snigdha A.R."/>
            <person name="Mortoza M.S."/>
            <person name="Matin S.A."/>
            <person name="Hoque S.M.E."/>
            <person name="Islam M.K."/>
            <person name="Roy D.K."/>
            <person name="Haider R."/>
            <person name="Moosa M.M."/>
            <person name="Elias S.M."/>
            <person name="Hasan A.M."/>
            <person name="Jahan S."/>
            <person name="Shafiuddin M."/>
            <person name="Mahmood N."/>
            <person name="Shommy N.S."/>
        </authorList>
    </citation>
    <scope>NUCLEOTIDE SEQUENCE [LARGE SCALE GENOMIC DNA]</scope>
    <source>
        <strain evidence="2">cv. O-4</strain>
    </source>
</reference>
<dbReference type="AlphaFoldDB" id="A0A1R3L4G2"/>
<comment type="caution">
    <text evidence="1">The sequence shown here is derived from an EMBL/GenBank/DDBJ whole genome shotgun (WGS) entry which is preliminary data.</text>
</comment>
<gene>
    <name evidence="1" type="ORF">COLO4_00189</name>
</gene>
<protein>
    <submittedName>
        <fullName evidence="1">Uncharacterized protein</fullName>
    </submittedName>
</protein>
<name>A0A1R3L4G2_9ROSI</name>